<dbReference type="Proteomes" id="UP000078356">
    <property type="component" value="Unassembled WGS sequence"/>
</dbReference>
<evidence type="ECO:0000313" key="1">
    <source>
        <dbReference type="EMBL" id="OAN31483.1"/>
    </source>
</evidence>
<sequence>MRSSFSYADVIQHDRHSSRLAPSQSARTRILSRCLLHSGFCLRAIGGYGVLDLSSIVEIQIVTKSAVFATPGLQLIDTGLIRL</sequence>
<comment type="caution">
    <text evidence="1">The sequence shown here is derived from an EMBL/GenBank/DDBJ whole genome shotgun (WGS) entry which is preliminary data.</text>
</comment>
<proteinExistence type="predicted"/>
<organism evidence="1 2">
    <name type="scientific">Pseudomonas oryzihabitans</name>
    <dbReference type="NCBI Taxonomy" id="47885"/>
    <lineage>
        <taxon>Bacteria</taxon>
        <taxon>Pseudomonadati</taxon>
        <taxon>Pseudomonadota</taxon>
        <taxon>Gammaproteobacteria</taxon>
        <taxon>Pseudomonadales</taxon>
        <taxon>Pseudomonadaceae</taxon>
        <taxon>Pseudomonas</taxon>
    </lineage>
</organism>
<accession>A0A178LK81</accession>
<gene>
    <name evidence="1" type="ORF">A4V15_12360</name>
</gene>
<name>A0A178LK81_9PSED</name>
<dbReference type="EMBL" id="LWCR01000004">
    <property type="protein sequence ID" value="OAN31483.1"/>
    <property type="molecule type" value="Genomic_DNA"/>
</dbReference>
<evidence type="ECO:0000313" key="2">
    <source>
        <dbReference type="Proteomes" id="UP000078356"/>
    </source>
</evidence>
<reference evidence="1 2" key="1">
    <citation type="submission" date="2016-04" db="EMBL/GenBank/DDBJ databases">
        <title>Draft Genome Sequences of Staphylococcus capitis Strain H36, S. capitis Strain H65, S. cohnii Strain H62, S. hominis Strain H69, Mycobacterium iranicum Strain H39, Plantibacter sp. Strain H53, Pseudomonas oryzihabitans Strain H72, and Microbacterium sp. Strain H83, isolated from residential settings.</title>
        <authorList>
            <person name="Lymperopoulou D."/>
            <person name="Adams R.I."/>
            <person name="Lindow S."/>
            <person name="Coil D.A."/>
            <person name="Jospin G."/>
            <person name="Eisen J.A."/>
        </authorList>
    </citation>
    <scope>NUCLEOTIDE SEQUENCE [LARGE SCALE GENOMIC DNA]</scope>
    <source>
        <strain evidence="1 2">H72</strain>
    </source>
</reference>
<protein>
    <submittedName>
        <fullName evidence="1">Uncharacterized protein</fullName>
    </submittedName>
</protein>
<dbReference type="AlphaFoldDB" id="A0A178LK81"/>